<protein>
    <submittedName>
        <fullName evidence="2">Sulfotransferase family protein</fullName>
    </submittedName>
</protein>
<feature type="transmembrane region" description="Helical" evidence="1">
    <location>
        <begin position="222"/>
        <end position="243"/>
    </location>
</feature>
<dbReference type="Pfam" id="PF17784">
    <property type="entry name" value="Sulfotransfer_4"/>
    <property type="match status" value="1"/>
</dbReference>
<dbReference type="InterPro" id="IPR027417">
    <property type="entry name" value="P-loop_NTPase"/>
</dbReference>
<reference evidence="2 3" key="1">
    <citation type="submission" date="2020-06" db="EMBL/GenBank/DDBJ databases">
        <title>Actinomadura xiongansis sp. nov., isolated from soil of Baiyangdian.</title>
        <authorList>
            <person name="Zhang X."/>
        </authorList>
    </citation>
    <scope>NUCLEOTIDE SEQUENCE [LARGE SCALE GENOMIC DNA]</scope>
    <source>
        <strain evidence="2 3">HBUM206468</strain>
    </source>
</reference>
<evidence type="ECO:0000256" key="1">
    <source>
        <dbReference type="SAM" id="Phobius"/>
    </source>
</evidence>
<dbReference type="PANTHER" id="PTHR36978:SF4">
    <property type="entry name" value="P-LOOP CONTAINING NUCLEOSIDE TRIPHOSPHATE HYDROLASE PROTEIN"/>
    <property type="match status" value="1"/>
</dbReference>
<dbReference type="SUPFAM" id="SSF52540">
    <property type="entry name" value="P-loop containing nucleoside triphosphate hydrolases"/>
    <property type="match status" value="1"/>
</dbReference>
<name>A0ABR7LMF1_9ACTN</name>
<gene>
    <name evidence="2" type="ORF">HKK74_09130</name>
</gene>
<keyword evidence="1" id="KW-0472">Membrane</keyword>
<evidence type="ECO:0000313" key="2">
    <source>
        <dbReference type="EMBL" id="MBC6465657.1"/>
    </source>
</evidence>
<dbReference type="InterPro" id="IPR040632">
    <property type="entry name" value="Sulfotransfer_4"/>
</dbReference>
<dbReference type="Gene3D" id="3.40.50.300">
    <property type="entry name" value="P-loop containing nucleotide triphosphate hydrolases"/>
    <property type="match status" value="1"/>
</dbReference>
<keyword evidence="3" id="KW-1185">Reference proteome</keyword>
<dbReference type="PANTHER" id="PTHR36978">
    <property type="entry name" value="P-LOOP CONTAINING NUCLEOTIDE TRIPHOSPHATE HYDROLASE"/>
    <property type="match status" value="1"/>
</dbReference>
<sequence>MQIIGVGLLRTGTTTLALALDKLGYGPCYNMRALTSEPRRAADWAAAAKDAESVDWDRVFAGYESSVGSPGTAFWREIVDAFPAAKVVLTVRDPEKWYDSAARTVSASIAPQPLLVRLLSWRGPRGHSAEDEVLEEVQRLTWEKEVGGRFADRDHSLASFEEHIANVRAHVPADRLLVFDVREGWAPLCAFLGVPEPADPFPRENDTATFQRRQRDALTRALVPRAIAVTAIGTVVALTAWVVRRRRPPS</sequence>
<dbReference type="EMBL" id="JABVEC010000005">
    <property type="protein sequence ID" value="MBC6465657.1"/>
    <property type="molecule type" value="Genomic_DNA"/>
</dbReference>
<accession>A0ABR7LMF1</accession>
<dbReference type="RefSeq" id="WP_187242672.1">
    <property type="nucleotide sequence ID" value="NZ_BAAAOK010000006.1"/>
</dbReference>
<comment type="caution">
    <text evidence="2">The sequence shown here is derived from an EMBL/GenBank/DDBJ whole genome shotgun (WGS) entry which is preliminary data.</text>
</comment>
<dbReference type="Proteomes" id="UP000805614">
    <property type="component" value="Unassembled WGS sequence"/>
</dbReference>
<proteinExistence type="predicted"/>
<evidence type="ECO:0000313" key="3">
    <source>
        <dbReference type="Proteomes" id="UP000805614"/>
    </source>
</evidence>
<organism evidence="2 3">
    <name type="scientific">Actinomadura alba</name>
    <dbReference type="NCBI Taxonomy" id="406431"/>
    <lineage>
        <taxon>Bacteria</taxon>
        <taxon>Bacillati</taxon>
        <taxon>Actinomycetota</taxon>
        <taxon>Actinomycetes</taxon>
        <taxon>Streptosporangiales</taxon>
        <taxon>Thermomonosporaceae</taxon>
        <taxon>Actinomadura</taxon>
    </lineage>
</organism>
<keyword evidence="1" id="KW-0812">Transmembrane</keyword>
<keyword evidence="1" id="KW-1133">Transmembrane helix</keyword>